<gene>
    <name evidence="6" type="ORF">DM01DRAFT_318173</name>
</gene>
<dbReference type="SUPFAM" id="SSF52540">
    <property type="entry name" value="P-loop containing nucleoside triphosphate hydrolases"/>
    <property type="match status" value="1"/>
</dbReference>
<dbReference type="InterPro" id="IPR027417">
    <property type="entry name" value="P-loop_NTPase"/>
</dbReference>
<evidence type="ECO:0000313" key="6">
    <source>
        <dbReference type="EMBL" id="ORX54124.1"/>
    </source>
</evidence>
<dbReference type="Proteomes" id="UP000242146">
    <property type="component" value="Unassembled WGS sequence"/>
</dbReference>
<dbReference type="PANTHER" id="PTHR10606:SF44">
    <property type="entry name" value="6-PHOSPHOFRUCTO 2-KINASE_FRUCTOSE 2,6-BISPHOSPHATASE LONG FORM"/>
    <property type="match status" value="1"/>
</dbReference>
<dbReference type="SUPFAM" id="SSF53254">
    <property type="entry name" value="Phosphoglycerate mutase-like"/>
    <property type="match status" value="1"/>
</dbReference>
<dbReference type="EMBL" id="MCGT01000014">
    <property type="protein sequence ID" value="ORX54124.1"/>
    <property type="molecule type" value="Genomic_DNA"/>
</dbReference>
<dbReference type="Gene3D" id="3.40.50.300">
    <property type="entry name" value="P-loop containing nucleotide triphosphate hydrolases"/>
    <property type="match status" value="1"/>
</dbReference>
<sequence length="467" mass="53606">MVGLPARGKTYISYKISRYLKWLGIDAKVFAVEHYYRRLTGAPDDHDDLFDVSQLNASIEGEPMHVKARQQVVQDINQWFDDQQKRRRRRSSAPLPNDISQPKTTSTFAGGGMVAIYDGNNMTKTERAALHDAFTQNNVHVLFIESLCDDKDLIRNNVRDVKVAYQNDHPEQSSDQVEARVDDYITKLDRYYKDSYETLSETEYTYIKLINAGKQYIVNLVRGYLESRIVYYLMNLNIKKKRIWLSRHGESEFNVQDRIGGDANLSLRGRLYAGKLPSLVNEVVGDTSHLTVWTSTLRRTIETAHDLPFAKKQWKALDELDTGVCDGMTYDEIAANFLSRDEDKFNYRYRGGESYRDLVLRLEPVIMELEQLETVLIIAHQATIRCLYAYFMGLDHEQLPYARIPLHTLIELTPVAYGCKEKFYTVDIEAVDTYRPKSAGVQQALHKSLTSPVQQVPGASGEIIYPS</sequence>
<dbReference type="InterPro" id="IPR013078">
    <property type="entry name" value="His_Pase_superF_clade-1"/>
</dbReference>
<dbReference type="CDD" id="cd07067">
    <property type="entry name" value="HP_PGM_like"/>
    <property type="match status" value="1"/>
</dbReference>
<evidence type="ECO:0000256" key="3">
    <source>
        <dbReference type="PIRSR" id="PIRSR613078-2"/>
    </source>
</evidence>
<comment type="caution">
    <text evidence="6">The sequence shown here is derived from an EMBL/GenBank/DDBJ whole genome shotgun (WGS) entry which is preliminary data.</text>
</comment>
<organism evidence="6 7">
    <name type="scientific">Hesseltinella vesiculosa</name>
    <dbReference type="NCBI Taxonomy" id="101127"/>
    <lineage>
        <taxon>Eukaryota</taxon>
        <taxon>Fungi</taxon>
        <taxon>Fungi incertae sedis</taxon>
        <taxon>Mucoromycota</taxon>
        <taxon>Mucoromycotina</taxon>
        <taxon>Mucoromycetes</taxon>
        <taxon>Mucorales</taxon>
        <taxon>Cunninghamellaceae</taxon>
        <taxon>Hesseltinella</taxon>
    </lineage>
</organism>
<dbReference type="Pfam" id="PF00300">
    <property type="entry name" value="His_Phos_1"/>
    <property type="match status" value="1"/>
</dbReference>
<dbReference type="AlphaFoldDB" id="A0A1X2GHU5"/>
<dbReference type="InterPro" id="IPR003094">
    <property type="entry name" value="6Pfruct_kin"/>
</dbReference>
<evidence type="ECO:0000259" key="5">
    <source>
        <dbReference type="Pfam" id="PF01591"/>
    </source>
</evidence>
<evidence type="ECO:0000256" key="2">
    <source>
        <dbReference type="ARBA" id="ARBA00022840"/>
    </source>
</evidence>
<dbReference type="GO" id="GO:0005829">
    <property type="term" value="C:cytosol"/>
    <property type="evidence" value="ECO:0007669"/>
    <property type="project" value="TreeGrafter"/>
</dbReference>
<name>A0A1X2GHU5_9FUNG</name>
<feature type="binding site" evidence="3">
    <location>
        <begin position="247"/>
        <end position="254"/>
    </location>
    <ligand>
        <name>substrate</name>
    </ligand>
</feature>
<feature type="region of interest" description="Disordered" evidence="4">
    <location>
        <begin position="83"/>
        <end position="105"/>
    </location>
</feature>
<feature type="domain" description="6-phosphofructo-2-kinase" evidence="5">
    <location>
        <begin position="110"/>
        <end position="239"/>
    </location>
</feature>
<dbReference type="PRINTS" id="PR00991">
    <property type="entry name" value="6PFRUCTKNASE"/>
</dbReference>
<accession>A0A1X2GHU5</accession>
<dbReference type="GO" id="GO:0003873">
    <property type="term" value="F:6-phosphofructo-2-kinase activity"/>
    <property type="evidence" value="ECO:0007669"/>
    <property type="project" value="InterPro"/>
</dbReference>
<feature type="binding site" evidence="3">
    <location>
        <position position="299"/>
    </location>
    <ligand>
        <name>substrate</name>
    </ligand>
</feature>
<dbReference type="GO" id="GO:0004331">
    <property type="term" value="F:fructose-2,6-bisphosphate 2-phosphatase activity"/>
    <property type="evidence" value="ECO:0007669"/>
    <property type="project" value="TreeGrafter"/>
</dbReference>
<evidence type="ECO:0000256" key="4">
    <source>
        <dbReference type="SAM" id="MobiDB-lite"/>
    </source>
</evidence>
<dbReference type="SMART" id="SM00855">
    <property type="entry name" value="PGAM"/>
    <property type="match status" value="1"/>
</dbReference>
<dbReference type="InterPro" id="IPR001345">
    <property type="entry name" value="PG/BPGM_mutase_AS"/>
</dbReference>
<reference evidence="6 7" key="1">
    <citation type="submission" date="2016-07" db="EMBL/GenBank/DDBJ databases">
        <title>Pervasive Adenine N6-methylation of Active Genes in Fungi.</title>
        <authorList>
            <consortium name="DOE Joint Genome Institute"/>
            <person name="Mondo S.J."/>
            <person name="Dannebaum R.O."/>
            <person name="Kuo R.C."/>
            <person name="Labutti K."/>
            <person name="Haridas S."/>
            <person name="Kuo A."/>
            <person name="Salamov A."/>
            <person name="Ahrendt S.R."/>
            <person name="Lipzen A."/>
            <person name="Sullivan W."/>
            <person name="Andreopoulos W.B."/>
            <person name="Clum A."/>
            <person name="Lindquist E."/>
            <person name="Daum C."/>
            <person name="Ramamoorthy G.K."/>
            <person name="Gryganskyi A."/>
            <person name="Culley D."/>
            <person name="Magnuson J.K."/>
            <person name="James T.Y."/>
            <person name="O'Malley M.A."/>
            <person name="Stajich J.E."/>
            <person name="Spatafora J.W."/>
            <person name="Visel A."/>
            <person name="Grigoriev I.V."/>
        </authorList>
    </citation>
    <scope>NUCLEOTIDE SEQUENCE [LARGE SCALE GENOMIC DNA]</scope>
    <source>
        <strain evidence="6 7">NRRL 3301</strain>
    </source>
</reference>
<dbReference type="PANTHER" id="PTHR10606">
    <property type="entry name" value="6-PHOSPHOFRUCTO-2-KINASE/FRUCTOSE-2,6-BISPHOSPHATASE"/>
    <property type="match status" value="1"/>
</dbReference>
<dbReference type="InterPro" id="IPR013079">
    <property type="entry name" value="6Phosfructo_kin"/>
</dbReference>
<protein>
    <submittedName>
        <fullName evidence="6">Fructose-2,6-bisphosphatase</fullName>
    </submittedName>
</protein>
<dbReference type="Gene3D" id="3.40.50.1240">
    <property type="entry name" value="Phosphoglycerate mutase-like"/>
    <property type="match status" value="1"/>
</dbReference>
<dbReference type="InterPro" id="IPR029033">
    <property type="entry name" value="His_PPase_superfam"/>
</dbReference>
<dbReference type="Pfam" id="PF01591">
    <property type="entry name" value="6PF2K"/>
    <property type="match status" value="2"/>
</dbReference>
<dbReference type="GO" id="GO:0006003">
    <property type="term" value="P:fructose 2,6-bisphosphate metabolic process"/>
    <property type="evidence" value="ECO:0007669"/>
    <property type="project" value="InterPro"/>
</dbReference>
<dbReference type="GO" id="GO:0005524">
    <property type="term" value="F:ATP binding"/>
    <property type="evidence" value="ECO:0007669"/>
    <property type="project" value="UniProtKB-KW"/>
</dbReference>
<keyword evidence="1" id="KW-0547">Nucleotide-binding</keyword>
<dbReference type="FunFam" id="3.40.50.1240:FF:000006">
    <property type="entry name" value="6-phosphofructo-2-kinase/fructose-2, 6-bisphosphatase"/>
    <property type="match status" value="1"/>
</dbReference>
<evidence type="ECO:0000313" key="7">
    <source>
        <dbReference type="Proteomes" id="UP000242146"/>
    </source>
</evidence>
<dbReference type="PIRSF" id="PIRSF000709">
    <property type="entry name" value="6PFK_2-Ptase"/>
    <property type="match status" value="1"/>
</dbReference>
<evidence type="ECO:0000256" key="1">
    <source>
        <dbReference type="ARBA" id="ARBA00022741"/>
    </source>
</evidence>
<keyword evidence="2" id="KW-0067">ATP-binding</keyword>
<dbReference type="GO" id="GO:0006000">
    <property type="term" value="P:fructose metabolic process"/>
    <property type="evidence" value="ECO:0007669"/>
    <property type="project" value="InterPro"/>
</dbReference>
<proteinExistence type="predicted"/>
<dbReference type="PROSITE" id="PS00175">
    <property type="entry name" value="PG_MUTASE"/>
    <property type="match status" value="1"/>
</dbReference>
<dbReference type="STRING" id="101127.A0A1X2GHU5"/>
<dbReference type="OrthoDB" id="267323at2759"/>
<keyword evidence="7" id="KW-1185">Reference proteome</keyword>
<feature type="domain" description="6-phosphofructo-2-kinase" evidence="5">
    <location>
        <begin position="1"/>
        <end position="83"/>
    </location>
</feature>